<dbReference type="RefSeq" id="WP_145351724.1">
    <property type="nucleotide sequence ID" value="NZ_CP036262.1"/>
</dbReference>
<keyword evidence="1" id="KW-0812">Transmembrane</keyword>
<dbReference type="OrthoDB" id="281279at2"/>
<name>A0A517MFC5_9BACT</name>
<keyword evidence="1" id="KW-0472">Membrane</keyword>
<gene>
    <name evidence="2" type="ORF">FF011L_23650</name>
</gene>
<evidence type="ECO:0000313" key="3">
    <source>
        <dbReference type="Proteomes" id="UP000320672"/>
    </source>
</evidence>
<accession>A0A517MFC5</accession>
<protein>
    <recommendedName>
        <fullName evidence="4">Tim44-like domain protein</fullName>
    </recommendedName>
</protein>
<keyword evidence="3" id="KW-1185">Reference proteome</keyword>
<evidence type="ECO:0008006" key="4">
    <source>
        <dbReference type="Google" id="ProtNLM"/>
    </source>
</evidence>
<evidence type="ECO:0000256" key="1">
    <source>
        <dbReference type="SAM" id="Phobius"/>
    </source>
</evidence>
<keyword evidence="1" id="KW-1133">Transmembrane helix</keyword>
<dbReference type="AlphaFoldDB" id="A0A517MFC5"/>
<dbReference type="Proteomes" id="UP000320672">
    <property type="component" value="Chromosome"/>
</dbReference>
<dbReference type="PROSITE" id="PS51257">
    <property type="entry name" value="PROKAR_LIPOPROTEIN"/>
    <property type="match status" value="1"/>
</dbReference>
<reference evidence="2 3" key="1">
    <citation type="submission" date="2019-02" db="EMBL/GenBank/DDBJ databases">
        <title>Deep-cultivation of Planctomycetes and their phenomic and genomic characterization uncovers novel biology.</title>
        <authorList>
            <person name="Wiegand S."/>
            <person name="Jogler M."/>
            <person name="Boedeker C."/>
            <person name="Pinto D."/>
            <person name="Vollmers J."/>
            <person name="Rivas-Marin E."/>
            <person name="Kohn T."/>
            <person name="Peeters S.H."/>
            <person name="Heuer A."/>
            <person name="Rast P."/>
            <person name="Oberbeckmann S."/>
            <person name="Bunk B."/>
            <person name="Jeske O."/>
            <person name="Meyerdierks A."/>
            <person name="Storesund J.E."/>
            <person name="Kallscheuer N."/>
            <person name="Luecker S."/>
            <person name="Lage O.M."/>
            <person name="Pohl T."/>
            <person name="Merkel B.J."/>
            <person name="Hornburger P."/>
            <person name="Mueller R.-W."/>
            <person name="Bruemmer F."/>
            <person name="Labrenz M."/>
            <person name="Spormann A.M."/>
            <person name="Op den Camp H."/>
            <person name="Overmann J."/>
            <person name="Amann R."/>
            <person name="Jetten M.S.M."/>
            <person name="Mascher T."/>
            <person name="Medema M.H."/>
            <person name="Devos D.P."/>
            <person name="Kaster A.-K."/>
            <person name="Ovreas L."/>
            <person name="Rohde M."/>
            <person name="Galperin M.Y."/>
            <person name="Jogler C."/>
        </authorList>
    </citation>
    <scope>NUCLEOTIDE SEQUENCE [LARGE SCALE GENOMIC DNA]</scope>
    <source>
        <strain evidence="2 3">FF011L</strain>
    </source>
</reference>
<dbReference type="EMBL" id="CP036262">
    <property type="protein sequence ID" value="QDS93592.1"/>
    <property type="molecule type" value="Genomic_DNA"/>
</dbReference>
<dbReference type="InterPro" id="IPR032710">
    <property type="entry name" value="NTF2-like_dom_sf"/>
</dbReference>
<dbReference type="KEGG" id="rml:FF011L_23650"/>
<dbReference type="SUPFAM" id="SSF54427">
    <property type="entry name" value="NTF2-like"/>
    <property type="match status" value="1"/>
</dbReference>
<feature type="transmembrane region" description="Helical" evidence="1">
    <location>
        <begin position="9"/>
        <end position="28"/>
    </location>
</feature>
<organism evidence="2 3">
    <name type="scientific">Roseimaritima multifibrata</name>
    <dbReference type="NCBI Taxonomy" id="1930274"/>
    <lineage>
        <taxon>Bacteria</taxon>
        <taxon>Pseudomonadati</taxon>
        <taxon>Planctomycetota</taxon>
        <taxon>Planctomycetia</taxon>
        <taxon>Pirellulales</taxon>
        <taxon>Pirellulaceae</taxon>
        <taxon>Roseimaritima</taxon>
    </lineage>
</organism>
<proteinExistence type="predicted"/>
<evidence type="ECO:0000313" key="2">
    <source>
        <dbReference type="EMBL" id="QDS93592.1"/>
    </source>
</evidence>
<feature type="transmembrane region" description="Helical" evidence="1">
    <location>
        <begin position="34"/>
        <end position="54"/>
    </location>
</feature>
<sequence length="195" mass="21760">MTKLLAEQPVLLAIVLAVLGVGCLYGWLQSGKRAALLAGALFFVLIPLGFWIAANWETDRERITALVYETALAVEQNDADKVAAVIAPELEEIRRLATSEMSNYEFKRAQVGQIRSLVFNQNAVPLEAQVDITANVTVRARSGAFGEQEVSRRLILRFQKRDDRWLVVDYTHLPVIGGPDGFSPHTDLTKSYRDF</sequence>